<accession>A0A0L0CPE9</accession>
<evidence type="ECO:0000313" key="1">
    <source>
        <dbReference type="EMBL" id="KNC34141.1"/>
    </source>
</evidence>
<gene>
    <name evidence="1" type="ORF">FF38_08312</name>
</gene>
<dbReference type="Proteomes" id="UP000037069">
    <property type="component" value="Unassembled WGS sequence"/>
</dbReference>
<keyword evidence="2" id="KW-1185">Reference proteome</keyword>
<proteinExistence type="predicted"/>
<reference evidence="1 2" key="1">
    <citation type="journal article" date="2015" name="Nat. Commun.">
        <title>Lucilia cuprina genome unlocks parasitic fly biology to underpin future interventions.</title>
        <authorList>
            <person name="Anstead C.A."/>
            <person name="Korhonen P.K."/>
            <person name="Young N.D."/>
            <person name="Hall R.S."/>
            <person name="Jex A.R."/>
            <person name="Murali S.C."/>
            <person name="Hughes D.S."/>
            <person name="Lee S.F."/>
            <person name="Perry T."/>
            <person name="Stroehlein A.J."/>
            <person name="Ansell B.R."/>
            <person name="Breugelmans B."/>
            <person name="Hofmann A."/>
            <person name="Qu J."/>
            <person name="Dugan S."/>
            <person name="Lee S.L."/>
            <person name="Chao H."/>
            <person name="Dinh H."/>
            <person name="Han Y."/>
            <person name="Doddapaneni H.V."/>
            <person name="Worley K.C."/>
            <person name="Muzny D.M."/>
            <person name="Ioannidis P."/>
            <person name="Waterhouse R.M."/>
            <person name="Zdobnov E.M."/>
            <person name="James P.J."/>
            <person name="Bagnall N.H."/>
            <person name="Kotze A.C."/>
            <person name="Gibbs R.A."/>
            <person name="Richards S."/>
            <person name="Batterham P."/>
            <person name="Gasser R.B."/>
        </authorList>
    </citation>
    <scope>NUCLEOTIDE SEQUENCE [LARGE SCALE GENOMIC DNA]</scope>
    <source>
        <strain evidence="1 2">LS</strain>
        <tissue evidence="1">Full body</tissue>
    </source>
</reference>
<organism evidence="1 2">
    <name type="scientific">Lucilia cuprina</name>
    <name type="common">Green bottle fly</name>
    <name type="synonym">Australian sheep blowfly</name>
    <dbReference type="NCBI Taxonomy" id="7375"/>
    <lineage>
        <taxon>Eukaryota</taxon>
        <taxon>Metazoa</taxon>
        <taxon>Ecdysozoa</taxon>
        <taxon>Arthropoda</taxon>
        <taxon>Hexapoda</taxon>
        <taxon>Insecta</taxon>
        <taxon>Pterygota</taxon>
        <taxon>Neoptera</taxon>
        <taxon>Endopterygota</taxon>
        <taxon>Diptera</taxon>
        <taxon>Brachycera</taxon>
        <taxon>Muscomorpha</taxon>
        <taxon>Oestroidea</taxon>
        <taxon>Calliphoridae</taxon>
        <taxon>Luciliinae</taxon>
        <taxon>Lucilia</taxon>
    </lineage>
</organism>
<dbReference type="AlphaFoldDB" id="A0A0L0CPE9"/>
<dbReference type="EMBL" id="JRES01000096">
    <property type="protein sequence ID" value="KNC34141.1"/>
    <property type="molecule type" value="Genomic_DNA"/>
</dbReference>
<name>A0A0L0CPE9_LUCCU</name>
<sequence>MPAHFSKSLRASGQHVRQEYNACRLTGPRIYVQLFSSDAPSTAAYSSSNSFSSSKTSNMVTLDSSKGLVDTSSTLFTLSTLFTFSILTVQYDFHFFSTQKTNNLCKTDDKFLYLFNFFCNLSPLYTKQ</sequence>
<evidence type="ECO:0000313" key="2">
    <source>
        <dbReference type="Proteomes" id="UP000037069"/>
    </source>
</evidence>
<comment type="caution">
    <text evidence="1">The sequence shown here is derived from an EMBL/GenBank/DDBJ whole genome shotgun (WGS) entry which is preliminary data.</text>
</comment>
<protein>
    <submittedName>
        <fullName evidence="1">Uncharacterized protein</fullName>
    </submittedName>
</protein>